<reference evidence="3 4" key="1">
    <citation type="submission" date="2016-07" db="EMBL/GenBank/DDBJ databases">
        <title>Pervasive Adenine N6-methylation of Active Genes in Fungi.</title>
        <authorList>
            <consortium name="DOE Joint Genome Institute"/>
            <person name="Mondo S.J."/>
            <person name="Dannebaum R.O."/>
            <person name="Kuo R.C."/>
            <person name="Labutti K."/>
            <person name="Haridas S."/>
            <person name="Kuo A."/>
            <person name="Salamov A."/>
            <person name="Ahrendt S.R."/>
            <person name="Lipzen A."/>
            <person name="Sullivan W."/>
            <person name="Andreopoulos W.B."/>
            <person name="Clum A."/>
            <person name="Lindquist E."/>
            <person name="Daum C."/>
            <person name="Ramamoorthy G.K."/>
            <person name="Gryganskyi A."/>
            <person name="Culley D."/>
            <person name="Magnuson J.K."/>
            <person name="James T.Y."/>
            <person name="O'Malley M.A."/>
            <person name="Stajich J.E."/>
            <person name="Spatafora J.W."/>
            <person name="Visel A."/>
            <person name="Grigoriev I.V."/>
        </authorList>
    </citation>
    <scope>NUCLEOTIDE SEQUENCE [LARGE SCALE GENOMIC DNA]</scope>
    <source>
        <strain evidence="3 4">NRRL 3116</strain>
    </source>
</reference>
<dbReference type="InParanoid" id="A0A1Y2GVD3"/>
<evidence type="ECO:0000313" key="3">
    <source>
        <dbReference type="EMBL" id="ORZ26250.1"/>
    </source>
</evidence>
<keyword evidence="1" id="KW-0812">Transmembrane</keyword>
<evidence type="ECO:0000256" key="1">
    <source>
        <dbReference type="SAM" id="Phobius"/>
    </source>
</evidence>
<gene>
    <name evidence="3" type="ORF">BCR41DRAFT_368350</name>
</gene>
<keyword evidence="1" id="KW-0472">Membrane</keyword>
<dbReference type="InterPro" id="IPR026992">
    <property type="entry name" value="DIOX_N"/>
</dbReference>
<keyword evidence="3" id="KW-0223">Dioxygenase</keyword>
<feature type="transmembrane region" description="Helical" evidence="1">
    <location>
        <begin position="109"/>
        <end position="128"/>
    </location>
</feature>
<dbReference type="Pfam" id="PF14226">
    <property type="entry name" value="DIOX_N"/>
    <property type="match status" value="1"/>
</dbReference>
<keyword evidence="4" id="KW-1185">Reference proteome</keyword>
<feature type="domain" description="Non-haem dioxygenase N-terminal" evidence="2">
    <location>
        <begin position="6"/>
        <end position="93"/>
    </location>
</feature>
<sequence>MSSNLVIEFSLFTSNPKECAQQIYEASRNVGFFYLKNHGVSQDSINRMFKCSKRFFQRPLQSKDRYLMKDNVFGYTPVKFERFMAFSDIQWKENRQGTLAKAEWQNRRGLAISIWIFMAPLGMSYNAFRSHYKCSRA</sequence>
<dbReference type="AlphaFoldDB" id="A0A1Y2GVD3"/>
<dbReference type="Proteomes" id="UP000193648">
    <property type="component" value="Unassembled WGS sequence"/>
</dbReference>
<protein>
    <submittedName>
        <fullName evidence="3">Non-heme dioxygenase in morphine synthesis N-terminal-domain-containing protein</fullName>
    </submittedName>
</protein>
<dbReference type="PANTHER" id="PTHR47990">
    <property type="entry name" value="2-OXOGLUTARATE (2OG) AND FE(II)-DEPENDENT OXYGENASE SUPERFAMILY PROTEIN-RELATED"/>
    <property type="match status" value="1"/>
</dbReference>
<proteinExistence type="predicted"/>
<dbReference type="STRING" id="64571.A0A1Y2GVD3"/>
<name>A0A1Y2GVD3_9FUNG</name>
<keyword evidence="1" id="KW-1133">Transmembrane helix</keyword>
<accession>A0A1Y2GVD3</accession>
<dbReference type="Gene3D" id="2.60.120.330">
    <property type="entry name" value="B-lactam Antibiotic, Isopenicillin N Synthase, Chain"/>
    <property type="match status" value="1"/>
</dbReference>
<dbReference type="RefSeq" id="XP_021884015.1">
    <property type="nucleotide sequence ID" value="XM_022026377.1"/>
</dbReference>
<dbReference type="GeneID" id="33568220"/>
<dbReference type="GO" id="GO:0051213">
    <property type="term" value="F:dioxygenase activity"/>
    <property type="evidence" value="ECO:0007669"/>
    <property type="project" value="UniProtKB-KW"/>
</dbReference>
<dbReference type="InterPro" id="IPR027443">
    <property type="entry name" value="IPNS-like_sf"/>
</dbReference>
<dbReference type="OrthoDB" id="406156at2759"/>
<evidence type="ECO:0000259" key="2">
    <source>
        <dbReference type="Pfam" id="PF14226"/>
    </source>
</evidence>
<dbReference type="SUPFAM" id="SSF51197">
    <property type="entry name" value="Clavaminate synthase-like"/>
    <property type="match status" value="1"/>
</dbReference>
<organism evidence="3 4">
    <name type="scientific">Lobosporangium transversale</name>
    <dbReference type="NCBI Taxonomy" id="64571"/>
    <lineage>
        <taxon>Eukaryota</taxon>
        <taxon>Fungi</taxon>
        <taxon>Fungi incertae sedis</taxon>
        <taxon>Mucoromycota</taxon>
        <taxon>Mortierellomycotina</taxon>
        <taxon>Mortierellomycetes</taxon>
        <taxon>Mortierellales</taxon>
        <taxon>Mortierellaceae</taxon>
        <taxon>Lobosporangium</taxon>
    </lineage>
</organism>
<keyword evidence="3" id="KW-0560">Oxidoreductase</keyword>
<comment type="caution">
    <text evidence="3">The sequence shown here is derived from an EMBL/GenBank/DDBJ whole genome shotgun (WGS) entry which is preliminary data.</text>
</comment>
<evidence type="ECO:0000313" key="4">
    <source>
        <dbReference type="Proteomes" id="UP000193648"/>
    </source>
</evidence>
<dbReference type="EMBL" id="MCFF01000007">
    <property type="protein sequence ID" value="ORZ26250.1"/>
    <property type="molecule type" value="Genomic_DNA"/>
</dbReference>
<dbReference type="InterPro" id="IPR050231">
    <property type="entry name" value="Iron_ascorbate_oxido_reductase"/>
</dbReference>